<feature type="domain" description="DUF3615" evidence="2">
    <location>
        <begin position="377"/>
        <end position="477"/>
    </location>
</feature>
<evidence type="ECO:0000256" key="1">
    <source>
        <dbReference type="SAM" id="MobiDB-lite"/>
    </source>
</evidence>
<evidence type="ECO:0000313" key="4">
    <source>
        <dbReference type="Proteomes" id="UP001497457"/>
    </source>
</evidence>
<reference evidence="4" key="1">
    <citation type="submission" date="2024-06" db="EMBL/GenBank/DDBJ databases">
        <authorList>
            <person name="Ryan C."/>
        </authorList>
    </citation>
    <scope>NUCLEOTIDE SEQUENCE [LARGE SCALE GENOMIC DNA]</scope>
</reference>
<organism evidence="3 4">
    <name type="scientific">Urochloa decumbens</name>
    <dbReference type="NCBI Taxonomy" id="240449"/>
    <lineage>
        <taxon>Eukaryota</taxon>
        <taxon>Viridiplantae</taxon>
        <taxon>Streptophyta</taxon>
        <taxon>Embryophyta</taxon>
        <taxon>Tracheophyta</taxon>
        <taxon>Spermatophyta</taxon>
        <taxon>Magnoliopsida</taxon>
        <taxon>Liliopsida</taxon>
        <taxon>Poales</taxon>
        <taxon>Poaceae</taxon>
        <taxon>PACMAD clade</taxon>
        <taxon>Panicoideae</taxon>
        <taxon>Panicodae</taxon>
        <taxon>Paniceae</taxon>
        <taxon>Melinidinae</taxon>
        <taxon>Urochloa</taxon>
    </lineage>
</organism>
<keyword evidence="4" id="KW-1185">Reference proteome</keyword>
<proteinExistence type="predicted"/>
<dbReference type="PANTHER" id="PTHR33326:SF44">
    <property type="entry name" value="OS10G0494950 PROTEIN"/>
    <property type="match status" value="1"/>
</dbReference>
<dbReference type="AlphaFoldDB" id="A0ABC9DVS3"/>
<evidence type="ECO:0000313" key="3">
    <source>
        <dbReference type="EMBL" id="CAL5044821.1"/>
    </source>
</evidence>
<dbReference type="PANTHER" id="PTHR33326">
    <property type="entry name" value="OS05G0543800 PROTEIN"/>
    <property type="match status" value="1"/>
</dbReference>
<protein>
    <recommendedName>
        <fullName evidence="2">DUF3615 domain-containing protein</fullName>
    </recommendedName>
</protein>
<dbReference type="Pfam" id="PF12274">
    <property type="entry name" value="DUF3615"/>
    <property type="match status" value="1"/>
</dbReference>
<dbReference type="EMBL" id="OZ075144">
    <property type="protein sequence ID" value="CAL5044821.1"/>
    <property type="molecule type" value="Genomic_DNA"/>
</dbReference>
<dbReference type="Proteomes" id="UP001497457">
    <property type="component" value="Chromosome 34rd"/>
</dbReference>
<gene>
    <name evidence="3" type="ORF">URODEC1_LOCUS88492</name>
</gene>
<feature type="region of interest" description="Disordered" evidence="1">
    <location>
        <begin position="137"/>
        <end position="157"/>
    </location>
</feature>
<dbReference type="InterPro" id="IPR022059">
    <property type="entry name" value="DUF3615"/>
</dbReference>
<evidence type="ECO:0000259" key="2">
    <source>
        <dbReference type="Pfam" id="PF12274"/>
    </source>
</evidence>
<feature type="compositionally biased region" description="Polar residues" evidence="1">
    <location>
        <begin position="144"/>
        <end position="157"/>
    </location>
</feature>
<feature type="compositionally biased region" description="Low complexity" evidence="1">
    <location>
        <begin position="265"/>
        <end position="278"/>
    </location>
</feature>
<reference evidence="3 4" key="2">
    <citation type="submission" date="2024-10" db="EMBL/GenBank/DDBJ databases">
        <authorList>
            <person name="Ryan C."/>
        </authorList>
    </citation>
    <scope>NUCLEOTIDE SEQUENCE [LARGE SCALE GENOMIC DNA]</scope>
</reference>
<feature type="region of interest" description="Disordered" evidence="1">
    <location>
        <begin position="256"/>
        <end position="278"/>
    </location>
</feature>
<accession>A0ABC9DVS3</accession>
<name>A0ABC9DVS3_9POAL</name>
<sequence>MPLPHPASRRGKPYGQIWTRDGLACNVSRAADGRFYTDHHSRLSGPFCDRLDLITAFRRHLGSLDPRLVVKWDGPRNRLRRGAPSPVATEDLQPLPPPSEELVAAVAESASALTLQVADVSSSEEVLDNTSLEESVTAIPGTIPHNTIDSSSSSSPFNREKFVAGAAESSSPQILQEQDVSSLDELLDATSTEEPIIAAPQTVPHDTSGGSSSAFPFRRKKFVAGAVESSSPQTPEEHLSSLKELLDSLLEESMSTSRRTVLHDTSSSPTPASSLGSSILSRSPPNWYEVFYIRMDHGGSFYVYPDLGGPFSCVDEADIAINRYLDELRRGAGCKEQGNLNIVDRMVHNCKYYLDGTPKRGPNSPSNKTYDEKRYLVQALLDQYSDDHNLFGNLELEDILMRQWIYEDHRWFYHFNFTTKKREADDNPSAGKLFFAEVTHMQGEDAWEVNCCCMIEDEDNGWCYGCRNNGSPGMKHPESTDAYTGGHLDIYLPFDCVESSSSEDEEDEDTRLRHMFEGLDDPHVWDYLFPSSMSVEVEAIAC</sequence>